<dbReference type="GO" id="GO:0071513">
    <property type="term" value="C:phosphopantothenoylcysteine decarboxylase complex"/>
    <property type="evidence" value="ECO:0007669"/>
    <property type="project" value="TreeGrafter"/>
</dbReference>
<dbReference type="InterPro" id="IPR036551">
    <property type="entry name" value="Flavin_trans-like"/>
</dbReference>
<dbReference type="PANTHER" id="PTHR14359:SF6">
    <property type="entry name" value="PHOSPHOPANTOTHENOYLCYSTEINE DECARBOXYLASE"/>
    <property type="match status" value="1"/>
</dbReference>
<dbReference type="InterPro" id="IPR003382">
    <property type="entry name" value="Flavoprotein"/>
</dbReference>
<organism evidence="4 5">
    <name type="scientific">Pseudo-nitzschia multistriata</name>
    <dbReference type="NCBI Taxonomy" id="183589"/>
    <lineage>
        <taxon>Eukaryota</taxon>
        <taxon>Sar</taxon>
        <taxon>Stramenopiles</taxon>
        <taxon>Ochrophyta</taxon>
        <taxon>Bacillariophyta</taxon>
        <taxon>Bacillariophyceae</taxon>
        <taxon>Bacillariophycidae</taxon>
        <taxon>Bacillariales</taxon>
        <taxon>Bacillariaceae</taxon>
        <taxon>Pseudo-nitzschia</taxon>
    </lineage>
</organism>
<reference evidence="4 5" key="1">
    <citation type="submission" date="2019-01" db="EMBL/GenBank/DDBJ databases">
        <authorList>
            <person name="Ferrante I. M."/>
        </authorList>
    </citation>
    <scope>NUCLEOTIDE SEQUENCE [LARGE SCALE GENOMIC DNA]</scope>
    <source>
        <strain evidence="4 5">B856</strain>
    </source>
</reference>
<feature type="domain" description="Flavoprotein" evidence="3">
    <location>
        <begin position="18"/>
        <end position="198"/>
    </location>
</feature>
<keyword evidence="5" id="KW-1185">Reference proteome</keyword>
<dbReference type="Pfam" id="PF02441">
    <property type="entry name" value="Flavoprotein"/>
    <property type="match status" value="1"/>
</dbReference>
<sequence>MPPDDSSWPLNRRRRRPRILFAVTGSVAAVKGPEIAVRLVRELDSDVRILLTRGGENFWSKARDYNLQYWDTLQGLLRSSGSEGENNDGNGKCSEPRISVCYADDEWKEWKKLGDPVLHIDLRDWADLLLVAPLSAHTLAKMAHGFCDDTLSCVVRAWDFGHGPRPGKPLLLAPAMNTAMWDHPLTQAQLSAIRGFFGATPSQPENFGKGMDKRECSGDTLCIVAPQVKTLACGEVGNGALASPDEILRVVSTVLGNNARDSTGSSY</sequence>
<protein>
    <recommendedName>
        <fullName evidence="3">Flavoprotein domain-containing protein</fullName>
    </recommendedName>
</protein>
<dbReference type="EMBL" id="CAACVS010000135">
    <property type="protein sequence ID" value="VEU37635.1"/>
    <property type="molecule type" value="Genomic_DNA"/>
</dbReference>
<evidence type="ECO:0000259" key="3">
    <source>
        <dbReference type="Pfam" id="PF02441"/>
    </source>
</evidence>
<proteinExistence type="inferred from homology"/>
<gene>
    <name evidence="4" type="ORF">PSNMU_V1.4_AUG-EV-PASAV3_0044400</name>
</gene>
<dbReference type="GO" id="GO:0010181">
    <property type="term" value="F:FMN binding"/>
    <property type="evidence" value="ECO:0007669"/>
    <property type="project" value="TreeGrafter"/>
</dbReference>
<dbReference type="SUPFAM" id="SSF52507">
    <property type="entry name" value="Homo-oligomeric flavin-containing Cys decarboxylases, HFCD"/>
    <property type="match status" value="1"/>
</dbReference>
<name>A0A448Z6H2_9STRA</name>
<evidence type="ECO:0000256" key="1">
    <source>
        <dbReference type="ARBA" id="ARBA00022993"/>
    </source>
</evidence>
<dbReference type="GO" id="GO:0004633">
    <property type="term" value="F:phosphopantothenoylcysteine decarboxylase activity"/>
    <property type="evidence" value="ECO:0007669"/>
    <property type="project" value="TreeGrafter"/>
</dbReference>
<comment type="similarity">
    <text evidence="2">Belongs to the HFCD (homooligomeric flavin containing Cys decarboxylase) superfamily.</text>
</comment>
<dbReference type="Gene3D" id="3.40.50.1950">
    <property type="entry name" value="Flavin prenyltransferase-like"/>
    <property type="match status" value="1"/>
</dbReference>
<evidence type="ECO:0000313" key="4">
    <source>
        <dbReference type="EMBL" id="VEU37635.1"/>
    </source>
</evidence>
<keyword evidence="1" id="KW-0173">Coenzyme A biosynthesis</keyword>
<accession>A0A448Z6H2</accession>
<dbReference type="Proteomes" id="UP000291116">
    <property type="component" value="Unassembled WGS sequence"/>
</dbReference>
<dbReference type="AlphaFoldDB" id="A0A448Z6H2"/>
<evidence type="ECO:0000313" key="5">
    <source>
        <dbReference type="Proteomes" id="UP000291116"/>
    </source>
</evidence>
<dbReference type="PANTHER" id="PTHR14359">
    <property type="entry name" value="HOMO-OLIGOMERIC FLAVIN CONTAINING CYS DECARBOXYLASE FAMILY"/>
    <property type="match status" value="1"/>
</dbReference>
<dbReference type="OrthoDB" id="1532798at2759"/>
<evidence type="ECO:0000256" key="2">
    <source>
        <dbReference type="ARBA" id="ARBA00038350"/>
    </source>
</evidence>
<dbReference type="GO" id="GO:0015937">
    <property type="term" value="P:coenzyme A biosynthetic process"/>
    <property type="evidence" value="ECO:0007669"/>
    <property type="project" value="UniProtKB-KW"/>
</dbReference>